<feature type="transmembrane region" description="Helical" evidence="6">
    <location>
        <begin position="229"/>
        <end position="246"/>
    </location>
</feature>
<feature type="transmembrane region" description="Helical" evidence="6">
    <location>
        <begin position="122"/>
        <end position="142"/>
    </location>
</feature>
<sequence>MFYFRYWLLALHSTLIACAIIVPTPLVGYIVTVVILLSSIVYVKNGFMFIFIFFPFRPFLVEINNGLTYLGDLLILFTLLFILIRQRPALKALWRKYRFTLPFLLVLAVGLFAGLLNGISPIAGIFEIRALLITFLLIYISAEFPWKRKDINQLIYVSMGTAVIISIHGLIEKLSLRNWLLPETWENLDLASANAMRIYGLVGNPNVLATYLFIVFFATFLLKDPKLHVGWLGVIRVLLLGTMLLTYSRGTILAFGAGVLIFLIIYRTWKKAIPLLVYGLIAFAFIYYPVVAATDAIETSGYFDEATTTTQEPENNDSTEDTENQKQNNVFIERFKEMFSNDTIQASAEWGRLYVVFKGVEVFLDHPVIGSGFATFGDAATQSYPSPIYDEYGIPNNLYADNQYILLLTETGVIGILLSLTFVILLAIKCWKLDNRLWRSISLASLTVLLAAGLFYNILEDKTFTLYFYVIIGYVLNKQRLET</sequence>
<feature type="transmembrane region" description="Helical" evidence="6">
    <location>
        <begin position="66"/>
        <end position="85"/>
    </location>
</feature>
<evidence type="ECO:0000313" key="9">
    <source>
        <dbReference type="Proteomes" id="UP000830326"/>
    </source>
</evidence>
<comment type="subcellular location">
    <subcellularLocation>
        <location evidence="1">Membrane</location>
        <topology evidence="1">Multi-pass membrane protein</topology>
    </subcellularLocation>
</comment>
<keyword evidence="3 6" id="KW-1133">Transmembrane helix</keyword>
<feature type="transmembrane region" description="Helical" evidence="6">
    <location>
        <begin position="198"/>
        <end position="222"/>
    </location>
</feature>
<dbReference type="InterPro" id="IPR007016">
    <property type="entry name" value="O-antigen_ligase-rel_domated"/>
</dbReference>
<proteinExistence type="predicted"/>
<feature type="transmembrane region" description="Helical" evidence="6">
    <location>
        <begin position="154"/>
        <end position="171"/>
    </location>
</feature>
<feature type="region of interest" description="Disordered" evidence="5">
    <location>
        <begin position="304"/>
        <end position="324"/>
    </location>
</feature>
<evidence type="ECO:0000256" key="6">
    <source>
        <dbReference type="SAM" id="Phobius"/>
    </source>
</evidence>
<dbReference type="InterPro" id="IPR051533">
    <property type="entry name" value="WaaL-like"/>
</dbReference>
<protein>
    <submittedName>
        <fullName evidence="8">O-antigen ligase family protein</fullName>
    </submittedName>
</protein>
<dbReference type="PANTHER" id="PTHR37422:SF13">
    <property type="entry name" value="LIPOPOLYSACCHARIDE BIOSYNTHESIS PROTEIN PA4999-RELATED"/>
    <property type="match status" value="1"/>
</dbReference>
<dbReference type="Pfam" id="PF04932">
    <property type="entry name" value="Wzy_C"/>
    <property type="match status" value="1"/>
</dbReference>
<dbReference type="PANTHER" id="PTHR37422">
    <property type="entry name" value="TEICHURONIC ACID BIOSYNTHESIS PROTEIN TUAE"/>
    <property type="match status" value="1"/>
</dbReference>
<evidence type="ECO:0000256" key="5">
    <source>
        <dbReference type="SAM" id="MobiDB-lite"/>
    </source>
</evidence>
<gene>
    <name evidence="8" type="ORF">MUO15_19070</name>
</gene>
<evidence type="ECO:0000256" key="1">
    <source>
        <dbReference type="ARBA" id="ARBA00004141"/>
    </source>
</evidence>
<feature type="transmembrane region" description="Helical" evidence="6">
    <location>
        <begin position="97"/>
        <end position="116"/>
    </location>
</feature>
<feature type="transmembrane region" description="Helical" evidence="6">
    <location>
        <begin position="252"/>
        <end position="269"/>
    </location>
</feature>
<feature type="transmembrane region" description="Helical" evidence="6">
    <location>
        <begin position="276"/>
        <end position="294"/>
    </location>
</feature>
<feature type="transmembrane region" description="Helical" evidence="6">
    <location>
        <begin position="29"/>
        <end position="54"/>
    </location>
</feature>
<evidence type="ECO:0000313" key="8">
    <source>
        <dbReference type="EMBL" id="UOR11651.1"/>
    </source>
</evidence>
<keyword evidence="9" id="KW-1185">Reference proteome</keyword>
<dbReference type="Proteomes" id="UP000830326">
    <property type="component" value="Chromosome"/>
</dbReference>
<keyword evidence="8" id="KW-0436">Ligase</keyword>
<evidence type="ECO:0000256" key="2">
    <source>
        <dbReference type="ARBA" id="ARBA00022692"/>
    </source>
</evidence>
<organism evidence="8 9">
    <name type="scientific">Halobacillus amylolyticus</name>
    <dbReference type="NCBI Taxonomy" id="2932259"/>
    <lineage>
        <taxon>Bacteria</taxon>
        <taxon>Bacillati</taxon>
        <taxon>Bacillota</taxon>
        <taxon>Bacilli</taxon>
        <taxon>Bacillales</taxon>
        <taxon>Bacillaceae</taxon>
        <taxon>Halobacillus</taxon>
    </lineage>
</organism>
<dbReference type="RefSeq" id="WP_245031819.1">
    <property type="nucleotide sequence ID" value="NZ_CP095075.1"/>
</dbReference>
<accession>A0ABY4H9V4</accession>
<feature type="domain" description="O-antigen ligase-related" evidence="7">
    <location>
        <begin position="237"/>
        <end position="418"/>
    </location>
</feature>
<dbReference type="EMBL" id="CP095075">
    <property type="protein sequence ID" value="UOR11651.1"/>
    <property type="molecule type" value="Genomic_DNA"/>
</dbReference>
<name>A0ABY4H9V4_9BACI</name>
<feature type="transmembrane region" description="Helical" evidence="6">
    <location>
        <begin position="440"/>
        <end position="459"/>
    </location>
</feature>
<reference evidence="8" key="1">
    <citation type="submission" date="2022-04" db="EMBL/GenBank/DDBJ databases">
        <title>Halobacillus sp. isolated from saltern.</title>
        <authorList>
            <person name="Won M."/>
            <person name="Lee C.-M."/>
            <person name="Woen H.-Y."/>
            <person name="Kwon S.-W."/>
        </authorList>
    </citation>
    <scope>NUCLEOTIDE SEQUENCE</scope>
    <source>
        <strain evidence="8">SSHM10-5</strain>
    </source>
</reference>
<dbReference type="GO" id="GO:0016874">
    <property type="term" value="F:ligase activity"/>
    <property type="evidence" value="ECO:0007669"/>
    <property type="project" value="UniProtKB-KW"/>
</dbReference>
<evidence type="ECO:0000256" key="4">
    <source>
        <dbReference type="ARBA" id="ARBA00023136"/>
    </source>
</evidence>
<feature type="transmembrane region" description="Helical" evidence="6">
    <location>
        <begin position="404"/>
        <end position="428"/>
    </location>
</feature>
<dbReference type="PROSITE" id="PS51257">
    <property type="entry name" value="PROKAR_LIPOPROTEIN"/>
    <property type="match status" value="1"/>
</dbReference>
<feature type="transmembrane region" description="Helical" evidence="6">
    <location>
        <begin position="6"/>
        <end position="22"/>
    </location>
</feature>
<keyword evidence="4 6" id="KW-0472">Membrane</keyword>
<evidence type="ECO:0000259" key="7">
    <source>
        <dbReference type="Pfam" id="PF04932"/>
    </source>
</evidence>
<keyword evidence="2 6" id="KW-0812">Transmembrane</keyword>
<evidence type="ECO:0000256" key="3">
    <source>
        <dbReference type="ARBA" id="ARBA00022989"/>
    </source>
</evidence>